<reference evidence="1 2" key="1">
    <citation type="submission" date="2020-03" db="EMBL/GenBank/DDBJ databases">
        <title>Whole genome shotgun sequence of Phytohabitans suffuscus NBRC 105367.</title>
        <authorList>
            <person name="Komaki H."/>
            <person name="Tamura T."/>
        </authorList>
    </citation>
    <scope>NUCLEOTIDE SEQUENCE [LARGE SCALE GENOMIC DNA]</scope>
    <source>
        <strain evidence="1 2">NBRC 105367</strain>
    </source>
</reference>
<keyword evidence="2" id="KW-1185">Reference proteome</keyword>
<dbReference type="InterPro" id="IPR001227">
    <property type="entry name" value="Ac_transferase_dom_sf"/>
</dbReference>
<dbReference type="SUPFAM" id="SSF52151">
    <property type="entry name" value="FabD/lysophospholipase-like"/>
    <property type="match status" value="1"/>
</dbReference>
<sequence length="107" mass="12012">MGGLRLRTAQIPLLSCTTGGEVTELDAEHLWQVLRRPFEVERVLNGLLRLDRHRYLDLSPSGSLANLVRPRLTDRSASRTFPVLSPFSTDGALWERVLADRTAADRS</sequence>
<dbReference type="AlphaFoldDB" id="A0A6F8YAM5"/>
<dbReference type="GO" id="GO:0016740">
    <property type="term" value="F:transferase activity"/>
    <property type="evidence" value="ECO:0007669"/>
    <property type="project" value="InterPro"/>
</dbReference>
<dbReference type="KEGG" id="psuu:Psuf_004970"/>
<proteinExistence type="predicted"/>
<evidence type="ECO:0000313" key="2">
    <source>
        <dbReference type="Proteomes" id="UP000503011"/>
    </source>
</evidence>
<evidence type="ECO:0000313" key="1">
    <source>
        <dbReference type="EMBL" id="BCB83184.1"/>
    </source>
</evidence>
<organism evidence="1 2">
    <name type="scientific">Phytohabitans suffuscus</name>
    <dbReference type="NCBI Taxonomy" id="624315"/>
    <lineage>
        <taxon>Bacteria</taxon>
        <taxon>Bacillati</taxon>
        <taxon>Actinomycetota</taxon>
        <taxon>Actinomycetes</taxon>
        <taxon>Micromonosporales</taxon>
        <taxon>Micromonosporaceae</taxon>
    </lineage>
</organism>
<gene>
    <name evidence="1" type="ORF">Psuf_004970</name>
</gene>
<dbReference type="RefSeq" id="WP_173153335.1">
    <property type="nucleotide sequence ID" value="NZ_AP022871.1"/>
</dbReference>
<dbReference type="InterPro" id="IPR016035">
    <property type="entry name" value="Acyl_Trfase/lysoPLipase"/>
</dbReference>
<protein>
    <submittedName>
        <fullName evidence="1">Uncharacterized protein</fullName>
    </submittedName>
</protein>
<reference evidence="1 2" key="2">
    <citation type="submission" date="2020-03" db="EMBL/GenBank/DDBJ databases">
        <authorList>
            <person name="Ichikawa N."/>
            <person name="Kimura A."/>
            <person name="Kitahashi Y."/>
            <person name="Uohara A."/>
        </authorList>
    </citation>
    <scope>NUCLEOTIDE SEQUENCE [LARGE SCALE GENOMIC DNA]</scope>
    <source>
        <strain evidence="1 2">NBRC 105367</strain>
    </source>
</reference>
<accession>A0A6F8YAM5</accession>
<dbReference type="Gene3D" id="3.40.366.10">
    <property type="entry name" value="Malonyl-Coenzyme A Acyl Carrier Protein, domain 2"/>
    <property type="match status" value="1"/>
</dbReference>
<dbReference type="EMBL" id="AP022871">
    <property type="protein sequence ID" value="BCB83184.1"/>
    <property type="molecule type" value="Genomic_DNA"/>
</dbReference>
<dbReference type="Proteomes" id="UP000503011">
    <property type="component" value="Chromosome"/>
</dbReference>
<name>A0A6F8YAM5_9ACTN</name>